<dbReference type="Gene3D" id="3.40.630.30">
    <property type="match status" value="1"/>
</dbReference>
<dbReference type="EMBL" id="AATP01000001">
    <property type="protein sequence ID" value="EAU42749.1"/>
    <property type="molecule type" value="Genomic_DNA"/>
</dbReference>
<evidence type="ECO:0000313" key="5">
    <source>
        <dbReference type="Proteomes" id="UP000004310"/>
    </source>
</evidence>
<organism evidence="4 5">
    <name type="scientific">Fulvimarina pelagi HTCC2506</name>
    <dbReference type="NCBI Taxonomy" id="314231"/>
    <lineage>
        <taxon>Bacteria</taxon>
        <taxon>Pseudomonadati</taxon>
        <taxon>Pseudomonadota</taxon>
        <taxon>Alphaproteobacteria</taxon>
        <taxon>Hyphomicrobiales</taxon>
        <taxon>Aurantimonadaceae</taxon>
        <taxon>Fulvimarina</taxon>
    </lineage>
</organism>
<evidence type="ECO:0000313" key="4">
    <source>
        <dbReference type="EMBL" id="EAU42749.1"/>
    </source>
</evidence>
<dbReference type="InterPro" id="IPR016181">
    <property type="entry name" value="Acyl_CoA_acyltransferase"/>
</dbReference>
<keyword evidence="2" id="KW-0012">Acyltransferase</keyword>
<dbReference type="CDD" id="cd04301">
    <property type="entry name" value="NAT_SF"/>
    <property type="match status" value="1"/>
</dbReference>
<name>Q0G6G5_9HYPH</name>
<gene>
    <name evidence="4" type="ORF">FP2506_07906</name>
</gene>
<dbReference type="STRING" id="217511.GCA_001463845_00356"/>
<dbReference type="PROSITE" id="PS51186">
    <property type="entry name" value="GNAT"/>
    <property type="match status" value="1"/>
</dbReference>
<proteinExistence type="predicted"/>
<protein>
    <recommendedName>
        <fullName evidence="3">N-acetyltransferase domain-containing protein</fullName>
    </recommendedName>
</protein>
<dbReference type="eggNOG" id="COG0454">
    <property type="taxonomic scope" value="Bacteria"/>
</dbReference>
<evidence type="ECO:0000256" key="1">
    <source>
        <dbReference type="ARBA" id="ARBA00022679"/>
    </source>
</evidence>
<accession>Q0G6G5</accession>
<dbReference type="PANTHER" id="PTHR43877">
    <property type="entry name" value="AMINOALKYLPHOSPHONATE N-ACETYLTRANSFERASE-RELATED-RELATED"/>
    <property type="match status" value="1"/>
</dbReference>
<dbReference type="InterPro" id="IPR000182">
    <property type="entry name" value="GNAT_dom"/>
</dbReference>
<evidence type="ECO:0000256" key="2">
    <source>
        <dbReference type="ARBA" id="ARBA00023315"/>
    </source>
</evidence>
<keyword evidence="5" id="KW-1185">Reference proteome</keyword>
<reference evidence="4 5" key="1">
    <citation type="journal article" date="2010" name="J. Bacteriol.">
        <title>Genome sequence of Fulvimarina pelagi HTCC2506T, a Mn(II)-oxidizing alphaproteobacterium possessing an aerobic anoxygenic photosynthetic gene cluster and Xanthorhodopsin.</title>
        <authorList>
            <person name="Kang I."/>
            <person name="Oh H.M."/>
            <person name="Lim S.I."/>
            <person name="Ferriera S."/>
            <person name="Giovannoni S.J."/>
            <person name="Cho J.C."/>
        </authorList>
    </citation>
    <scope>NUCLEOTIDE SEQUENCE [LARGE SCALE GENOMIC DNA]</scope>
    <source>
        <strain evidence="4 5">HTCC2506</strain>
    </source>
</reference>
<sequence>MSVSLPDGTTAISPGKLAAIATVMEMSPADRRLSSPAQWPDGWQFERVPDFGVDRYLSLFRAVGRDHLWYARLLMASDEIAAAIASATTAIFVLSIEGEDAGFAELDLSEPGSCEIVYFGVVREHIGKGAAALMMERVVTFAFERSVKRLWLHTNTNDHQRAVSFYRRFGFRPVRQFLELAEDPRLTGLYDQSAAPHIPIFRESIR</sequence>
<feature type="domain" description="N-acetyltransferase" evidence="3">
    <location>
        <begin position="43"/>
        <end position="196"/>
    </location>
</feature>
<evidence type="ECO:0000259" key="3">
    <source>
        <dbReference type="PROSITE" id="PS51186"/>
    </source>
</evidence>
<dbReference type="AlphaFoldDB" id="Q0G6G5"/>
<dbReference type="SUPFAM" id="SSF55729">
    <property type="entry name" value="Acyl-CoA N-acyltransferases (Nat)"/>
    <property type="match status" value="1"/>
</dbReference>
<dbReference type="GO" id="GO:0016747">
    <property type="term" value="F:acyltransferase activity, transferring groups other than amino-acyl groups"/>
    <property type="evidence" value="ECO:0007669"/>
    <property type="project" value="InterPro"/>
</dbReference>
<dbReference type="Pfam" id="PF00583">
    <property type="entry name" value="Acetyltransf_1"/>
    <property type="match status" value="1"/>
</dbReference>
<keyword evidence="1" id="KW-0808">Transferase</keyword>
<dbReference type="HOGENOM" id="CLU_098254_2_0_5"/>
<comment type="caution">
    <text evidence="4">The sequence shown here is derived from an EMBL/GenBank/DDBJ whole genome shotgun (WGS) entry which is preliminary data.</text>
</comment>
<dbReference type="Proteomes" id="UP000004310">
    <property type="component" value="Unassembled WGS sequence"/>
</dbReference>
<dbReference type="InterPro" id="IPR050832">
    <property type="entry name" value="Bact_Acetyltransf"/>
</dbReference>